<comment type="subunit">
    <text evidence="2">Homotetramer.</text>
</comment>
<feature type="compositionally biased region" description="Acidic residues" evidence="4">
    <location>
        <begin position="210"/>
        <end position="227"/>
    </location>
</feature>
<evidence type="ECO:0000256" key="1">
    <source>
        <dbReference type="ARBA" id="ARBA00023125"/>
    </source>
</evidence>
<dbReference type="PANTHER" id="PTHR10302:SF27">
    <property type="entry name" value="SINGLE-STRANDED DNA-BINDING PROTEIN"/>
    <property type="match status" value="1"/>
</dbReference>
<evidence type="ECO:0000313" key="5">
    <source>
        <dbReference type="EMBL" id="HIQ97688.1"/>
    </source>
</evidence>
<dbReference type="Pfam" id="PF00436">
    <property type="entry name" value="SSB"/>
    <property type="match status" value="1"/>
</dbReference>
<reference evidence="5" key="1">
    <citation type="submission" date="2020-10" db="EMBL/GenBank/DDBJ databases">
        <authorList>
            <person name="Gilroy R."/>
        </authorList>
    </citation>
    <scope>NUCLEOTIDE SEQUENCE</scope>
    <source>
        <strain evidence="5">ChiSjej3B21-11622</strain>
    </source>
</reference>
<comment type="caution">
    <text evidence="5">The sequence shown here is derived from an EMBL/GenBank/DDBJ whole genome shotgun (WGS) entry which is preliminary data.</text>
</comment>
<name>A0A9D0ZY23_9FIRM</name>
<dbReference type="InterPro" id="IPR011344">
    <property type="entry name" value="ssDNA-bd"/>
</dbReference>
<evidence type="ECO:0000256" key="3">
    <source>
        <dbReference type="RuleBase" id="RU000524"/>
    </source>
</evidence>
<dbReference type="NCBIfam" id="TIGR00621">
    <property type="entry name" value="ssb"/>
    <property type="match status" value="1"/>
</dbReference>
<dbReference type="AlphaFoldDB" id="A0A9D0ZY23"/>
<feature type="compositionally biased region" description="Polar residues" evidence="4">
    <location>
        <begin position="118"/>
        <end position="128"/>
    </location>
</feature>
<dbReference type="GO" id="GO:0003697">
    <property type="term" value="F:single-stranded DNA binding"/>
    <property type="evidence" value="ECO:0007669"/>
    <property type="project" value="UniProtKB-UniRule"/>
</dbReference>
<accession>A0A9D0ZY23</accession>
<comment type="caution">
    <text evidence="2">Lacks conserved residue(s) required for the propagation of feature annotation.</text>
</comment>
<proteinExistence type="inferred from homology"/>
<evidence type="ECO:0000313" key="6">
    <source>
        <dbReference type="Proteomes" id="UP000886886"/>
    </source>
</evidence>
<protein>
    <recommendedName>
        <fullName evidence="2 3">Single-stranded DNA-binding protein</fullName>
        <shortName evidence="2">SSB</shortName>
    </recommendedName>
</protein>
<dbReference type="Proteomes" id="UP000886886">
    <property type="component" value="Unassembled WGS sequence"/>
</dbReference>
<organism evidence="5 6">
    <name type="scientific">Candidatus Limivivens merdigallinarum</name>
    <dbReference type="NCBI Taxonomy" id="2840859"/>
    <lineage>
        <taxon>Bacteria</taxon>
        <taxon>Bacillati</taxon>
        <taxon>Bacillota</taxon>
        <taxon>Clostridia</taxon>
        <taxon>Lachnospirales</taxon>
        <taxon>Lachnospiraceae</taxon>
        <taxon>Lachnospiraceae incertae sedis</taxon>
        <taxon>Candidatus Limivivens</taxon>
    </lineage>
</organism>
<dbReference type="PANTHER" id="PTHR10302">
    <property type="entry name" value="SINGLE-STRANDED DNA-BINDING PROTEIN"/>
    <property type="match status" value="1"/>
</dbReference>
<reference evidence="5" key="2">
    <citation type="journal article" date="2021" name="PeerJ">
        <title>Extensive microbial diversity within the chicken gut microbiome revealed by metagenomics and culture.</title>
        <authorList>
            <person name="Gilroy R."/>
            <person name="Ravi A."/>
            <person name="Getino M."/>
            <person name="Pursley I."/>
            <person name="Horton D.L."/>
            <person name="Alikhan N.F."/>
            <person name="Baker D."/>
            <person name="Gharbi K."/>
            <person name="Hall N."/>
            <person name="Watson M."/>
            <person name="Adriaenssens E.M."/>
            <person name="Foster-Nyarko E."/>
            <person name="Jarju S."/>
            <person name="Secka A."/>
            <person name="Antonio M."/>
            <person name="Oren A."/>
            <person name="Chaudhuri R.R."/>
            <person name="La Ragione R."/>
            <person name="Hildebrand F."/>
            <person name="Pallen M.J."/>
        </authorList>
    </citation>
    <scope>NUCLEOTIDE SEQUENCE</scope>
    <source>
        <strain evidence="5">ChiSjej3B21-11622</strain>
    </source>
</reference>
<dbReference type="InterPro" id="IPR012340">
    <property type="entry name" value="NA-bd_OB-fold"/>
</dbReference>
<keyword evidence="1 2" id="KW-0238">DNA-binding</keyword>
<dbReference type="SUPFAM" id="SSF50249">
    <property type="entry name" value="Nucleic acid-binding proteins"/>
    <property type="match status" value="1"/>
</dbReference>
<evidence type="ECO:0000256" key="2">
    <source>
        <dbReference type="HAMAP-Rule" id="MF_00984"/>
    </source>
</evidence>
<feature type="compositionally biased region" description="Basic and acidic residues" evidence="4">
    <location>
        <begin position="149"/>
        <end position="171"/>
    </location>
</feature>
<dbReference type="EMBL" id="DVFT01000208">
    <property type="protein sequence ID" value="HIQ97688.1"/>
    <property type="molecule type" value="Genomic_DNA"/>
</dbReference>
<evidence type="ECO:0000256" key="4">
    <source>
        <dbReference type="SAM" id="MobiDB-lite"/>
    </source>
</evidence>
<sequence length="227" mass="25659">MNKSIFMGRLIRDPEIRYSQTDNGEMAVAIFRIAVDRKFVRRDGVKADFITCSAFGRLAEFVEQYLLQGLKVIVTGRMENDNYTNRNGEKVYGMRLMAEDIEFAESKKAMEERMQAEQDAQNGRNSAGRSKRPGSASRDQSGANSRPARSGDRREPAYEEDYEREHEERTASARGANARAGANSRTGNGRRNAGGRAAASRNSSRQSRDIDEEYMDMNEVDEELDFD</sequence>
<feature type="compositionally biased region" description="Low complexity" evidence="4">
    <location>
        <begin position="172"/>
        <end position="205"/>
    </location>
</feature>
<dbReference type="Gene3D" id="2.40.50.140">
    <property type="entry name" value="Nucleic acid-binding proteins"/>
    <property type="match status" value="1"/>
</dbReference>
<dbReference type="PROSITE" id="PS50935">
    <property type="entry name" value="SSB"/>
    <property type="match status" value="1"/>
</dbReference>
<gene>
    <name evidence="5" type="ORF">IAB26_14155</name>
</gene>
<dbReference type="InterPro" id="IPR000424">
    <property type="entry name" value="Primosome_PriB/ssb"/>
</dbReference>
<dbReference type="GO" id="GO:0006260">
    <property type="term" value="P:DNA replication"/>
    <property type="evidence" value="ECO:0007669"/>
    <property type="project" value="InterPro"/>
</dbReference>
<dbReference type="CDD" id="cd04496">
    <property type="entry name" value="SSB_OBF"/>
    <property type="match status" value="1"/>
</dbReference>
<feature type="region of interest" description="Disordered" evidence="4">
    <location>
        <begin position="108"/>
        <end position="227"/>
    </location>
</feature>
<dbReference type="HAMAP" id="MF_00984">
    <property type="entry name" value="SSB"/>
    <property type="match status" value="1"/>
</dbReference>
<dbReference type="GO" id="GO:0009295">
    <property type="term" value="C:nucleoid"/>
    <property type="evidence" value="ECO:0007669"/>
    <property type="project" value="TreeGrafter"/>
</dbReference>